<dbReference type="EMBL" id="BSPC01000096">
    <property type="protein sequence ID" value="GLS24108.1"/>
    <property type="molecule type" value="Genomic_DNA"/>
</dbReference>
<dbReference type="CDD" id="cd03293">
    <property type="entry name" value="ABC_NrtD_SsuB_transporters"/>
    <property type="match status" value="1"/>
</dbReference>
<keyword evidence="4" id="KW-0547">Nucleotide-binding</keyword>
<feature type="domain" description="ABC transporter" evidence="8">
    <location>
        <begin position="38"/>
        <end position="259"/>
    </location>
</feature>
<evidence type="ECO:0000256" key="6">
    <source>
        <dbReference type="ARBA" id="ARBA00022967"/>
    </source>
</evidence>
<dbReference type="PROSITE" id="PS00211">
    <property type="entry name" value="ABC_TRANSPORTER_1"/>
    <property type="match status" value="1"/>
</dbReference>
<dbReference type="Gene3D" id="3.40.50.300">
    <property type="entry name" value="P-loop containing nucleotide triphosphate hydrolases"/>
    <property type="match status" value="1"/>
</dbReference>
<dbReference type="PANTHER" id="PTHR42788:SF17">
    <property type="entry name" value="ALIPHATIC SULFONATES IMPORT ATP-BINDING PROTEIN SSUB"/>
    <property type="match status" value="1"/>
</dbReference>
<keyword evidence="6" id="KW-1278">Translocase</keyword>
<keyword evidence="7" id="KW-0472">Membrane</keyword>
<proteinExistence type="inferred from homology"/>
<dbReference type="RefSeq" id="WP_284317029.1">
    <property type="nucleotide sequence ID" value="NZ_BSPC01000096.1"/>
</dbReference>
<keyword evidence="3" id="KW-1003">Cell membrane</keyword>
<organism evidence="9 10">
    <name type="scientific">Labrys miyagiensis</name>
    <dbReference type="NCBI Taxonomy" id="346912"/>
    <lineage>
        <taxon>Bacteria</taxon>
        <taxon>Pseudomonadati</taxon>
        <taxon>Pseudomonadota</taxon>
        <taxon>Alphaproteobacteria</taxon>
        <taxon>Hyphomicrobiales</taxon>
        <taxon>Xanthobacteraceae</taxon>
        <taxon>Labrys</taxon>
    </lineage>
</organism>
<dbReference type="PANTHER" id="PTHR42788">
    <property type="entry name" value="TAURINE IMPORT ATP-BINDING PROTEIN-RELATED"/>
    <property type="match status" value="1"/>
</dbReference>
<keyword evidence="2" id="KW-0813">Transport</keyword>
<evidence type="ECO:0000313" key="9">
    <source>
        <dbReference type="EMBL" id="GLS24108.1"/>
    </source>
</evidence>
<evidence type="ECO:0000313" key="10">
    <source>
        <dbReference type="Proteomes" id="UP001156882"/>
    </source>
</evidence>
<dbReference type="Proteomes" id="UP001156882">
    <property type="component" value="Unassembled WGS sequence"/>
</dbReference>
<evidence type="ECO:0000256" key="1">
    <source>
        <dbReference type="ARBA" id="ARBA00005417"/>
    </source>
</evidence>
<dbReference type="InterPro" id="IPR027417">
    <property type="entry name" value="P-loop_NTPase"/>
</dbReference>
<keyword evidence="10" id="KW-1185">Reference proteome</keyword>
<reference evidence="10" key="1">
    <citation type="journal article" date="2019" name="Int. J. Syst. Evol. Microbiol.">
        <title>The Global Catalogue of Microorganisms (GCM) 10K type strain sequencing project: providing services to taxonomists for standard genome sequencing and annotation.</title>
        <authorList>
            <consortium name="The Broad Institute Genomics Platform"/>
            <consortium name="The Broad Institute Genome Sequencing Center for Infectious Disease"/>
            <person name="Wu L."/>
            <person name="Ma J."/>
        </authorList>
    </citation>
    <scope>NUCLEOTIDE SEQUENCE [LARGE SCALE GENOMIC DNA]</scope>
    <source>
        <strain evidence="10">NBRC 101365</strain>
    </source>
</reference>
<keyword evidence="5 9" id="KW-0067">ATP-binding</keyword>
<comment type="caution">
    <text evidence="9">The sequence shown here is derived from an EMBL/GenBank/DDBJ whole genome shotgun (WGS) entry which is preliminary data.</text>
</comment>
<gene>
    <name evidence="9" type="primary">ssuB</name>
    <name evidence="9" type="ORF">GCM10007874_71290</name>
</gene>
<accession>A0ABQ6CUS6</accession>
<evidence type="ECO:0000259" key="8">
    <source>
        <dbReference type="PROSITE" id="PS50893"/>
    </source>
</evidence>
<dbReference type="GO" id="GO:0005524">
    <property type="term" value="F:ATP binding"/>
    <property type="evidence" value="ECO:0007669"/>
    <property type="project" value="UniProtKB-KW"/>
</dbReference>
<evidence type="ECO:0000256" key="4">
    <source>
        <dbReference type="ARBA" id="ARBA00022741"/>
    </source>
</evidence>
<dbReference type="PROSITE" id="PS50893">
    <property type="entry name" value="ABC_TRANSPORTER_2"/>
    <property type="match status" value="1"/>
</dbReference>
<dbReference type="SUPFAM" id="SSF52540">
    <property type="entry name" value="P-loop containing nucleoside triphosphate hydrolases"/>
    <property type="match status" value="1"/>
</dbReference>
<dbReference type="InterPro" id="IPR050166">
    <property type="entry name" value="ABC_transporter_ATP-bind"/>
</dbReference>
<dbReference type="InterPro" id="IPR003593">
    <property type="entry name" value="AAA+_ATPase"/>
</dbReference>
<evidence type="ECO:0000256" key="2">
    <source>
        <dbReference type="ARBA" id="ARBA00022448"/>
    </source>
</evidence>
<evidence type="ECO:0000256" key="5">
    <source>
        <dbReference type="ARBA" id="ARBA00022840"/>
    </source>
</evidence>
<protein>
    <submittedName>
        <fullName evidence="9">Aliphatic sulfonates import ATP-binding protein SsuB</fullName>
    </submittedName>
</protein>
<name>A0ABQ6CUS6_9HYPH</name>
<dbReference type="SMART" id="SM00382">
    <property type="entry name" value="AAA"/>
    <property type="match status" value="1"/>
</dbReference>
<evidence type="ECO:0000256" key="3">
    <source>
        <dbReference type="ARBA" id="ARBA00022475"/>
    </source>
</evidence>
<comment type="similarity">
    <text evidence="1">Belongs to the ABC transporter superfamily.</text>
</comment>
<evidence type="ECO:0000256" key="7">
    <source>
        <dbReference type="ARBA" id="ARBA00023136"/>
    </source>
</evidence>
<dbReference type="Pfam" id="PF00005">
    <property type="entry name" value="ABC_tran"/>
    <property type="match status" value="1"/>
</dbReference>
<sequence length="268" mass="29088">MSNAMHIVEDAYFEPELARHALPLREEREPTRPRGLAIDLDAASKAFDHRLVLDRLSLSIAPGEFIAVVGRSGGGKSTLLRLVAGLEQPTAGEVAIGGKVGRDAHAKARLMFQDARLLPWQRVIGNVGIARGPNWRSLAQAALDEVGLGDRAGDWPSVLSGGQKQRVALARALVSRPEILLLDEPFGALDAMTRLEMHGLLSRIWREHGFTAILITHDVAEAVALADRVIVLRDGAVALDLPIDLPRPRREGDERAASKIASRILAYV</sequence>
<dbReference type="InterPro" id="IPR017871">
    <property type="entry name" value="ABC_transporter-like_CS"/>
</dbReference>
<dbReference type="InterPro" id="IPR003439">
    <property type="entry name" value="ABC_transporter-like_ATP-bd"/>
</dbReference>